<evidence type="ECO:0000313" key="2">
    <source>
        <dbReference type="Proteomes" id="UP001177021"/>
    </source>
</evidence>
<protein>
    <submittedName>
        <fullName evidence="1">Uncharacterized protein</fullName>
    </submittedName>
</protein>
<name>A0ACB0K7A9_TRIPR</name>
<accession>A0ACB0K7A9</accession>
<dbReference type="EMBL" id="CASHSV030000206">
    <property type="protein sequence ID" value="CAJ2653126.1"/>
    <property type="molecule type" value="Genomic_DNA"/>
</dbReference>
<evidence type="ECO:0000313" key="1">
    <source>
        <dbReference type="EMBL" id="CAJ2653126.1"/>
    </source>
</evidence>
<gene>
    <name evidence="1" type="ORF">MILVUS5_LOCUS20517</name>
</gene>
<keyword evidence="2" id="KW-1185">Reference proteome</keyword>
<reference evidence="1" key="1">
    <citation type="submission" date="2023-10" db="EMBL/GenBank/DDBJ databases">
        <authorList>
            <person name="Rodriguez Cubillos JULIANA M."/>
            <person name="De Vega J."/>
        </authorList>
    </citation>
    <scope>NUCLEOTIDE SEQUENCE</scope>
</reference>
<dbReference type="Proteomes" id="UP001177021">
    <property type="component" value="Unassembled WGS sequence"/>
</dbReference>
<sequence length="271" mass="31441">MQALWLFLKESVKCGNKLNDVLWRPQKFGKRSSYVQEKKDKLIKKEEDEEDNVPFMKTPTRLDVSMLNNTQEGRLYELDIGDPSRKIVEMISQKAWMNTSKPLRKVRTVLRVSYSEKVLERFEKYREKVKKRYPENPIITVDGNEVLGFCFTSMRCFPVNKVHDLCQDASCRLCQIIQFNFNAENADEIQLNTSEKDLSKRKGVNARGKNVKRVLIVCRIIGGTAVNQVDGKYEERCETGSTKLGEMDFSLERFRVKNTSSVLPCFAIIFN</sequence>
<comment type="caution">
    <text evidence="1">The sequence shown here is derived from an EMBL/GenBank/DDBJ whole genome shotgun (WGS) entry which is preliminary data.</text>
</comment>
<organism evidence="1 2">
    <name type="scientific">Trifolium pratense</name>
    <name type="common">Red clover</name>
    <dbReference type="NCBI Taxonomy" id="57577"/>
    <lineage>
        <taxon>Eukaryota</taxon>
        <taxon>Viridiplantae</taxon>
        <taxon>Streptophyta</taxon>
        <taxon>Embryophyta</taxon>
        <taxon>Tracheophyta</taxon>
        <taxon>Spermatophyta</taxon>
        <taxon>Magnoliopsida</taxon>
        <taxon>eudicotyledons</taxon>
        <taxon>Gunneridae</taxon>
        <taxon>Pentapetalae</taxon>
        <taxon>rosids</taxon>
        <taxon>fabids</taxon>
        <taxon>Fabales</taxon>
        <taxon>Fabaceae</taxon>
        <taxon>Papilionoideae</taxon>
        <taxon>50 kb inversion clade</taxon>
        <taxon>NPAAA clade</taxon>
        <taxon>Hologalegina</taxon>
        <taxon>IRL clade</taxon>
        <taxon>Trifolieae</taxon>
        <taxon>Trifolium</taxon>
    </lineage>
</organism>
<proteinExistence type="predicted"/>